<dbReference type="Pfam" id="PF25301">
    <property type="entry name" value="CUT_C"/>
    <property type="match status" value="1"/>
</dbReference>
<comment type="caution">
    <text evidence="6">The sequence shown here is derived from an EMBL/GenBank/DDBJ whole genome shotgun (WGS) entry which is preliminary data.</text>
</comment>
<dbReference type="InterPro" id="IPR051962">
    <property type="entry name" value="Cuticlin"/>
</dbReference>
<sequence length="521" mass="58044">MQYPRNAMVGRHHVASVVGLLSLLFTSFSTPIDNGLVDSELIHECVTNKSVDLLLILDGSGSIGDDTFRNQIAFAMHLAQRLNVSNEGSRMAVIQFAETPRLEFTLNQYTHPTQLEWAIQRINFLSGATNTGLALKLALERGFEGARGGDIPRVAVVVTDGQSQDEVSEAAQLLRDAHVMLYAIGPGTPDIICGPDKIGVRASTKKPFDGYVFVMDHFHEEECRAGPEMFPDSKSIGITVPFNACNVHRYRSLNPRGIFVEMTVVFMFHTLFMTKVDQMVKIQCFYMEADKRVTVPLSVSMITTQFREKMYQMPQCSYTLRKGGPDGEIVRYATLGESVYHRWECIEVEQKDTFGMLVHSCYVDNGHGDRVDILNEKGCGLDAVLLSTPDYDSSLRLATKPYHVFKYADRPVLQFQCQITLCLKYDGGCDGITPPKNCPSLPGEDGHHHHHGRRRKAREVDGVGTIDVFTDGLTVVDHLPSCPSSVPTINSVIVLAFTVGNVIISILTIIIWIFVLKNRRK</sequence>
<evidence type="ECO:0000256" key="3">
    <source>
        <dbReference type="SAM" id="SignalP"/>
    </source>
</evidence>
<evidence type="ECO:0000256" key="1">
    <source>
        <dbReference type="ARBA" id="ARBA00022729"/>
    </source>
</evidence>
<accession>A0A368FNE1</accession>
<proteinExistence type="predicted"/>
<dbReference type="PROSITE" id="PS50234">
    <property type="entry name" value="VWFA"/>
    <property type="match status" value="1"/>
</dbReference>
<dbReference type="SMART" id="SM00327">
    <property type="entry name" value="VWA"/>
    <property type="match status" value="1"/>
</dbReference>
<keyword evidence="2" id="KW-1133">Transmembrane helix</keyword>
<feature type="chain" id="PRO_5016594992" evidence="3">
    <location>
        <begin position="30"/>
        <end position="521"/>
    </location>
</feature>
<dbReference type="InterPro" id="IPR002035">
    <property type="entry name" value="VWF_A"/>
</dbReference>
<dbReference type="STRING" id="29170.A0A368FNE1"/>
<dbReference type="PROSITE" id="PS51034">
    <property type="entry name" value="ZP_2"/>
    <property type="match status" value="1"/>
</dbReference>
<dbReference type="Gene3D" id="3.40.50.410">
    <property type="entry name" value="von Willebrand factor, type A domain"/>
    <property type="match status" value="1"/>
</dbReference>
<name>A0A368FNE1_ANCCA</name>
<feature type="transmembrane region" description="Helical" evidence="2">
    <location>
        <begin position="492"/>
        <end position="516"/>
    </location>
</feature>
<dbReference type="CDD" id="cd01472">
    <property type="entry name" value="vWA_collagen"/>
    <property type="match status" value="1"/>
</dbReference>
<evidence type="ECO:0000259" key="5">
    <source>
        <dbReference type="PROSITE" id="PS51034"/>
    </source>
</evidence>
<keyword evidence="7" id="KW-1185">Reference proteome</keyword>
<dbReference type="GO" id="GO:0005886">
    <property type="term" value="C:plasma membrane"/>
    <property type="evidence" value="ECO:0007669"/>
    <property type="project" value="UniProtKB-SubCell"/>
</dbReference>
<reference evidence="6 7" key="1">
    <citation type="submission" date="2014-10" db="EMBL/GenBank/DDBJ databases">
        <title>Draft genome of the hookworm Ancylostoma caninum.</title>
        <authorList>
            <person name="Mitreva M."/>
        </authorList>
    </citation>
    <scope>NUCLEOTIDE SEQUENCE [LARGE SCALE GENOMIC DNA]</scope>
    <source>
        <strain evidence="6 7">Baltimore</strain>
    </source>
</reference>
<dbReference type="InterPro" id="IPR001507">
    <property type="entry name" value="ZP_dom"/>
</dbReference>
<evidence type="ECO:0000259" key="4">
    <source>
        <dbReference type="PROSITE" id="PS50234"/>
    </source>
</evidence>
<dbReference type="GO" id="GO:0042302">
    <property type="term" value="F:structural constituent of cuticle"/>
    <property type="evidence" value="ECO:0007669"/>
    <property type="project" value="UniProtKB-KW"/>
</dbReference>
<protein>
    <submittedName>
        <fullName evidence="6">Zona pellucida-like domain protein</fullName>
    </submittedName>
</protein>
<dbReference type="PANTHER" id="PTHR22907">
    <property type="entry name" value="GH04558P"/>
    <property type="match status" value="1"/>
</dbReference>
<dbReference type="InterPro" id="IPR057475">
    <property type="entry name" value="CUT_C"/>
</dbReference>
<keyword evidence="2" id="KW-0472">Membrane</keyword>
<feature type="domain" description="VWFA" evidence="4">
    <location>
        <begin position="52"/>
        <end position="220"/>
    </location>
</feature>
<gene>
    <name evidence="6" type="ORF">ANCCAN_20411</name>
</gene>
<feature type="domain" description="ZP" evidence="5">
    <location>
        <begin position="192"/>
        <end position="436"/>
    </location>
</feature>
<dbReference type="SMART" id="SM00241">
    <property type="entry name" value="ZP"/>
    <property type="match status" value="1"/>
</dbReference>
<evidence type="ECO:0000313" key="6">
    <source>
        <dbReference type="EMBL" id="RCN33754.1"/>
    </source>
</evidence>
<dbReference type="EMBL" id="JOJR01000872">
    <property type="protein sequence ID" value="RCN33754.1"/>
    <property type="molecule type" value="Genomic_DNA"/>
</dbReference>
<dbReference type="InterPro" id="IPR036465">
    <property type="entry name" value="vWFA_dom_sf"/>
</dbReference>
<evidence type="ECO:0000313" key="7">
    <source>
        <dbReference type="Proteomes" id="UP000252519"/>
    </source>
</evidence>
<keyword evidence="1 3" id="KW-0732">Signal</keyword>
<keyword evidence="2" id="KW-0812">Transmembrane</keyword>
<dbReference type="PRINTS" id="PR00453">
    <property type="entry name" value="VWFADOMAIN"/>
</dbReference>
<organism evidence="6 7">
    <name type="scientific">Ancylostoma caninum</name>
    <name type="common">Dog hookworm</name>
    <dbReference type="NCBI Taxonomy" id="29170"/>
    <lineage>
        <taxon>Eukaryota</taxon>
        <taxon>Metazoa</taxon>
        <taxon>Ecdysozoa</taxon>
        <taxon>Nematoda</taxon>
        <taxon>Chromadorea</taxon>
        <taxon>Rhabditida</taxon>
        <taxon>Rhabditina</taxon>
        <taxon>Rhabditomorpha</taxon>
        <taxon>Strongyloidea</taxon>
        <taxon>Ancylostomatidae</taxon>
        <taxon>Ancylostomatinae</taxon>
        <taxon>Ancylostoma</taxon>
    </lineage>
</organism>
<dbReference type="SUPFAM" id="SSF53300">
    <property type="entry name" value="vWA-like"/>
    <property type="match status" value="1"/>
</dbReference>
<dbReference type="Proteomes" id="UP000252519">
    <property type="component" value="Unassembled WGS sequence"/>
</dbReference>
<evidence type="ECO:0000256" key="2">
    <source>
        <dbReference type="SAM" id="Phobius"/>
    </source>
</evidence>
<dbReference type="Pfam" id="PF00092">
    <property type="entry name" value="VWA"/>
    <property type="match status" value="1"/>
</dbReference>
<feature type="signal peptide" evidence="3">
    <location>
        <begin position="1"/>
        <end position="29"/>
    </location>
</feature>
<dbReference type="PANTHER" id="PTHR22907:SF47">
    <property type="entry name" value="CUTICLIN-6"/>
    <property type="match status" value="1"/>
</dbReference>
<dbReference type="OrthoDB" id="6132182at2759"/>
<dbReference type="AlphaFoldDB" id="A0A368FNE1"/>